<organism evidence="1 2">
    <name type="scientific">Tetranychus urticae</name>
    <name type="common">Two-spotted spider mite</name>
    <dbReference type="NCBI Taxonomy" id="32264"/>
    <lineage>
        <taxon>Eukaryota</taxon>
        <taxon>Metazoa</taxon>
        <taxon>Ecdysozoa</taxon>
        <taxon>Arthropoda</taxon>
        <taxon>Chelicerata</taxon>
        <taxon>Arachnida</taxon>
        <taxon>Acari</taxon>
        <taxon>Acariformes</taxon>
        <taxon>Trombidiformes</taxon>
        <taxon>Prostigmata</taxon>
        <taxon>Eleutherengona</taxon>
        <taxon>Raphignathae</taxon>
        <taxon>Tetranychoidea</taxon>
        <taxon>Tetranychidae</taxon>
        <taxon>Tetranychus</taxon>
    </lineage>
</organism>
<dbReference type="EnsemblMetazoa" id="tetur03g02140.1">
    <property type="protein sequence ID" value="tetur03g02140.1"/>
    <property type="gene ID" value="tetur03g02140"/>
</dbReference>
<name>T1JYZ8_TETUR</name>
<dbReference type="EMBL" id="CAEY01001111">
    <property type="status" value="NOT_ANNOTATED_CDS"/>
    <property type="molecule type" value="Genomic_DNA"/>
</dbReference>
<proteinExistence type="predicted"/>
<evidence type="ECO:0000313" key="2">
    <source>
        <dbReference type="Proteomes" id="UP000015104"/>
    </source>
</evidence>
<dbReference type="AlphaFoldDB" id="T1JYZ8"/>
<protein>
    <submittedName>
        <fullName evidence="1">Uncharacterized protein</fullName>
    </submittedName>
</protein>
<keyword evidence="2" id="KW-1185">Reference proteome</keyword>
<accession>T1JYZ8</accession>
<reference evidence="2" key="1">
    <citation type="submission" date="2011-08" db="EMBL/GenBank/DDBJ databases">
        <authorList>
            <person name="Rombauts S."/>
        </authorList>
    </citation>
    <scope>NUCLEOTIDE SEQUENCE</scope>
    <source>
        <strain evidence="2">London</strain>
    </source>
</reference>
<sequence length="24" mass="2891">MIVIDEWSKISQHWNQQTSTVFVN</sequence>
<reference evidence="1" key="2">
    <citation type="submission" date="2015-06" db="UniProtKB">
        <authorList>
            <consortium name="EnsemblMetazoa"/>
        </authorList>
    </citation>
    <scope>IDENTIFICATION</scope>
</reference>
<dbReference type="HOGENOM" id="CLU_3421517_0_0_1"/>
<dbReference type="Proteomes" id="UP000015104">
    <property type="component" value="Unassembled WGS sequence"/>
</dbReference>
<evidence type="ECO:0000313" key="1">
    <source>
        <dbReference type="EnsemblMetazoa" id="tetur03g02140.1"/>
    </source>
</evidence>